<dbReference type="EMBL" id="CAXDID020000038">
    <property type="protein sequence ID" value="CAL5998243.1"/>
    <property type="molecule type" value="Genomic_DNA"/>
</dbReference>
<evidence type="ECO:0000313" key="9">
    <source>
        <dbReference type="EMBL" id="CAL6100585.1"/>
    </source>
</evidence>
<dbReference type="InterPro" id="IPR050710">
    <property type="entry name" value="Band7/mec-2_domain"/>
</dbReference>
<accession>A0AA86NDK1</accession>
<dbReference type="EMBL" id="CAXDID020000035">
    <property type="protein sequence ID" value="CAL5996837.1"/>
    <property type="molecule type" value="Genomic_DNA"/>
</dbReference>
<dbReference type="EMBL" id="CAXDID020000064">
    <property type="protein sequence ID" value="CAL6011352.1"/>
    <property type="molecule type" value="Genomic_DNA"/>
</dbReference>
<gene>
    <name evidence="6" type="ORF">HINF_LOCUS14959</name>
    <name evidence="7" type="ORF">HINF_LOCUS15636</name>
    <name evidence="3" type="ORF">HINF_LOCUS186</name>
    <name evidence="8" type="ORF">HINF_LOCUS22730</name>
    <name evidence="4" type="ORF">HINF_LOCUS4729</name>
    <name evidence="5" type="ORF">HINF_LOCUS51874</name>
    <name evidence="9" type="ORF">HINF_LOCUS70625</name>
</gene>
<keyword evidence="1" id="KW-0812">Transmembrane</keyword>
<dbReference type="EMBL" id="CATOUU010000003">
    <property type="protein sequence ID" value="CAI9912541.1"/>
    <property type="molecule type" value="Genomic_DNA"/>
</dbReference>
<evidence type="ECO:0000256" key="1">
    <source>
        <dbReference type="SAM" id="Phobius"/>
    </source>
</evidence>
<evidence type="ECO:0000313" key="7">
    <source>
        <dbReference type="EMBL" id="CAL5998243.1"/>
    </source>
</evidence>
<name>A0AA86NDK1_9EUKA</name>
<keyword evidence="1" id="KW-1133">Transmembrane helix</keyword>
<keyword evidence="1" id="KW-0472">Membrane</keyword>
<reference evidence="6 10" key="2">
    <citation type="submission" date="2024-07" db="EMBL/GenBank/DDBJ databases">
        <authorList>
            <person name="Akdeniz Z."/>
        </authorList>
    </citation>
    <scope>NUCLEOTIDE SEQUENCE [LARGE SCALE GENOMIC DNA]</scope>
</reference>
<evidence type="ECO:0000313" key="8">
    <source>
        <dbReference type="EMBL" id="CAL6011352.1"/>
    </source>
</evidence>
<dbReference type="SMART" id="SM00244">
    <property type="entry name" value="PHB"/>
    <property type="match status" value="1"/>
</dbReference>
<reference evidence="4" key="1">
    <citation type="submission" date="2023-06" db="EMBL/GenBank/DDBJ databases">
        <authorList>
            <person name="Kurt Z."/>
        </authorList>
    </citation>
    <scope>NUCLEOTIDE SEQUENCE</scope>
</reference>
<evidence type="ECO:0000313" key="5">
    <source>
        <dbReference type="EMBL" id="CAI9964229.1"/>
    </source>
</evidence>
<dbReference type="InterPro" id="IPR036013">
    <property type="entry name" value="Band_7/SPFH_dom_sf"/>
</dbReference>
<evidence type="ECO:0000313" key="10">
    <source>
        <dbReference type="Proteomes" id="UP001642409"/>
    </source>
</evidence>
<evidence type="ECO:0000313" key="3">
    <source>
        <dbReference type="EMBL" id="CAI9912541.1"/>
    </source>
</evidence>
<dbReference type="EMBL" id="CAXDID020000532">
    <property type="protein sequence ID" value="CAL6100585.1"/>
    <property type="molecule type" value="Genomic_DNA"/>
</dbReference>
<comment type="caution">
    <text evidence="4">The sequence shown here is derived from an EMBL/GenBank/DDBJ whole genome shotgun (WGS) entry which is preliminary data.</text>
</comment>
<dbReference type="InterPro" id="IPR001107">
    <property type="entry name" value="Band_7"/>
</dbReference>
<dbReference type="Pfam" id="PF01145">
    <property type="entry name" value="Band_7"/>
    <property type="match status" value="1"/>
</dbReference>
<protein>
    <submittedName>
        <fullName evidence="4">Band 7 protein</fullName>
    </submittedName>
    <submittedName>
        <fullName evidence="6">Band_7 protein</fullName>
    </submittedName>
</protein>
<dbReference type="SUPFAM" id="SSF117892">
    <property type="entry name" value="Band 7/SPFH domain"/>
    <property type="match status" value="1"/>
</dbReference>
<proteinExistence type="predicted"/>
<evidence type="ECO:0000259" key="2">
    <source>
        <dbReference type="SMART" id="SM00244"/>
    </source>
</evidence>
<dbReference type="PANTHER" id="PTHR43327">
    <property type="entry name" value="STOMATIN-LIKE PROTEIN 2, MITOCHONDRIAL"/>
    <property type="match status" value="1"/>
</dbReference>
<dbReference type="AlphaFoldDB" id="A0AA86NDK1"/>
<organism evidence="4">
    <name type="scientific">Hexamita inflata</name>
    <dbReference type="NCBI Taxonomy" id="28002"/>
    <lineage>
        <taxon>Eukaryota</taxon>
        <taxon>Metamonada</taxon>
        <taxon>Diplomonadida</taxon>
        <taxon>Hexamitidae</taxon>
        <taxon>Hexamitinae</taxon>
        <taxon>Hexamita</taxon>
    </lineage>
</organism>
<dbReference type="EMBL" id="CATOUU010000119">
    <property type="protein sequence ID" value="CAI9917084.1"/>
    <property type="molecule type" value="Genomic_DNA"/>
</dbReference>
<feature type="domain" description="Band 7" evidence="2">
    <location>
        <begin position="31"/>
        <end position="211"/>
    </location>
</feature>
<dbReference type="Proteomes" id="UP001642409">
    <property type="component" value="Unassembled WGS sequence"/>
</dbReference>
<evidence type="ECO:0000313" key="6">
    <source>
        <dbReference type="EMBL" id="CAL5996837.1"/>
    </source>
</evidence>
<evidence type="ECO:0000313" key="4">
    <source>
        <dbReference type="EMBL" id="CAI9917084.1"/>
    </source>
</evidence>
<dbReference type="Gene3D" id="3.30.479.30">
    <property type="entry name" value="Band 7 domain"/>
    <property type="match status" value="1"/>
</dbReference>
<keyword evidence="10" id="KW-1185">Reference proteome</keyword>
<feature type="transmembrane region" description="Helical" evidence="1">
    <location>
        <begin position="7"/>
        <end position="28"/>
    </location>
</feature>
<dbReference type="EMBL" id="CATOUU010000972">
    <property type="protein sequence ID" value="CAI9964229.1"/>
    <property type="molecule type" value="Genomic_DNA"/>
</dbReference>
<sequence>MSADTTAIAIFFGMLGGYWVLVFLFALLSNCSCFQVRERQASVRETCGRQGQQLTPGWYCLCPIMHQRRVYEYKYYVTNGYNNAIQEIKSKQLIIPLQQQSLDYPAFEVITRDNVQCYLDLTVTYSITNAVQMLYSVTNLPYMIEKIINALVRQRAGQLDLDRIIEDPSQISRLQVPLQEEVKRWGVAIHLLKVQKVEATDRLKDALSLAKKTELDNQVKLKQVSTDRHTSIIHAQGERDRLIKEAEGKAQQTILQGKGRAEQIRNQARAEAEAIKQLAQRGMGTEAAHFTLKNKYIEVLDKIVKAASETGYYSHDGDVAEVAKMMGVTVSLK</sequence>
<dbReference type="PANTHER" id="PTHR43327:SF10">
    <property type="entry name" value="STOMATIN-LIKE PROTEIN 2, MITOCHONDRIAL"/>
    <property type="match status" value="1"/>
</dbReference>